<organism evidence="2 3">
    <name type="scientific">Marinilabilia rubra</name>
    <dbReference type="NCBI Taxonomy" id="2162893"/>
    <lineage>
        <taxon>Bacteria</taxon>
        <taxon>Pseudomonadati</taxon>
        <taxon>Bacteroidota</taxon>
        <taxon>Bacteroidia</taxon>
        <taxon>Marinilabiliales</taxon>
        <taxon>Marinilabiliaceae</taxon>
        <taxon>Marinilabilia</taxon>
    </lineage>
</organism>
<reference evidence="2 3" key="1">
    <citation type="submission" date="2018-05" db="EMBL/GenBank/DDBJ databases">
        <title>Marinilabilia rubrum sp. nov., isolated from saltern sediment.</title>
        <authorList>
            <person name="Zhang R."/>
        </authorList>
    </citation>
    <scope>NUCLEOTIDE SEQUENCE [LARGE SCALE GENOMIC DNA]</scope>
    <source>
        <strain evidence="2 3">WTE16</strain>
    </source>
</reference>
<evidence type="ECO:0000256" key="1">
    <source>
        <dbReference type="SAM" id="Phobius"/>
    </source>
</evidence>
<dbReference type="AlphaFoldDB" id="A0A2U2B7I3"/>
<dbReference type="RefSeq" id="WP_109264769.1">
    <property type="nucleotide sequence ID" value="NZ_QEWP01000009.1"/>
</dbReference>
<evidence type="ECO:0000313" key="2">
    <source>
        <dbReference type="EMBL" id="PWD99030.1"/>
    </source>
</evidence>
<keyword evidence="3" id="KW-1185">Reference proteome</keyword>
<protein>
    <submittedName>
        <fullName evidence="2">Uncharacterized protein</fullName>
    </submittedName>
</protein>
<proteinExistence type="predicted"/>
<gene>
    <name evidence="2" type="ORF">DDZ16_12250</name>
</gene>
<feature type="transmembrane region" description="Helical" evidence="1">
    <location>
        <begin position="7"/>
        <end position="26"/>
    </location>
</feature>
<dbReference type="Proteomes" id="UP000244956">
    <property type="component" value="Unassembled WGS sequence"/>
</dbReference>
<name>A0A2U2B7I3_9BACT</name>
<keyword evidence="1" id="KW-0812">Transmembrane</keyword>
<comment type="caution">
    <text evidence="2">The sequence shown here is derived from an EMBL/GenBank/DDBJ whole genome shotgun (WGS) entry which is preliminary data.</text>
</comment>
<keyword evidence="1" id="KW-1133">Transmembrane helix</keyword>
<keyword evidence="1" id="KW-0472">Membrane</keyword>
<accession>A0A2U2B7I3</accession>
<sequence>MNSKKKVIFGMIAGFFAVATVFNMGIETHQKSSDTFLDVFSHIATAGSESNYDEGCSGFGCSGEGSGCTFQSDEGYPVGVGGCKN</sequence>
<dbReference type="EMBL" id="QEWP01000009">
    <property type="protein sequence ID" value="PWD99030.1"/>
    <property type="molecule type" value="Genomic_DNA"/>
</dbReference>
<evidence type="ECO:0000313" key="3">
    <source>
        <dbReference type="Proteomes" id="UP000244956"/>
    </source>
</evidence>